<organism evidence="1 2">
    <name type="scientific">Desulfosarcina widdelii</name>
    <dbReference type="NCBI Taxonomy" id="947919"/>
    <lineage>
        <taxon>Bacteria</taxon>
        <taxon>Pseudomonadati</taxon>
        <taxon>Thermodesulfobacteriota</taxon>
        <taxon>Desulfobacteria</taxon>
        <taxon>Desulfobacterales</taxon>
        <taxon>Desulfosarcinaceae</taxon>
        <taxon>Desulfosarcina</taxon>
    </lineage>
</organism>
<dbReference type="AlphaFoldDB" id="A0A5K7ZEQ8"/>
<accession>A0A5K7ZEQ8</accession>
<dbReference type="Proteomes" id="UP000427769">
    <property type="component" value="Chromosome"/>
</dbReference>
<keyword evidence="2" id="KW-1185">Reference proteome</keyword>
<reference evidence="1 2" key="1">
    <citation type="submission" date="2019-11" db="EMBL/GenBank/DDBJ databases">
        <title>Comparative genomics of hydrocarbon-degrading Desulfosarcina strains.</title>
        <authorList>
            <person name="Watanabe M."/>
            <person name="Kojima H."/>
            <person name="Fukui M."/>
        </authorList>
    </citation>
    <scope>NUCLEOTIDE SEQUENCE [LARGE SCALE GENOMIC DNA]</scope>
    <source>
        <strain evidence="1 2">PP31</strain>
    </source>
</reference>
<dbReference type="EMBL" id="AP021875">
    <property type="protein sequence ID" value="BBO78639.1"/>
    <property type="molecule type" value="Genomic_DNA"/>
</dbReference>
<proteinExistence type="predicted"/>
<evidence type="ECO:0000313" key="2">
    <source>
        <dbReference type="Proteomes" id="UP000427769"/>
    </source>
</evidence>
<gene>
    <name evidence="1" type="ORF">DSCW_60560</name>
</gene>
<dbReference type="KEGG" id="dwd:DSCW_60560"/>
<sequence length="66" mass="7647">METLTLHFDFSKDRCTGDPDMSRFRHELSISLEKALGDRKNGRWRGGRYARGVVTLFLEVPDARPH</sequence>
<evidence type="ECO:0000313" key="1">
    <source>
        <dbReference type="EMBL" id="BBO78639.1"/>
    </source>
</evidence>
<name>A0A5K7ZEQ8_9BACT</name>
<dbReference type="RefSeq" id="WP_155307256.1">
    <property type="nucleotide sequence ID" value="NZ_AP021875.1"/>
</dbReference>
<protein>
    <submittedName>
        <fullName evidence="1">Uncharacterized protein</fullName>
    </submittedName>
</protein>